<evidence type="ECO:0000259" key="2">
    <source>
        <dbReference type="Pfam" id="PF20152"/>
    </source>
</evidence>
<sequence>MAFGNTSDTLGPAFAGYTIGSILFGVTLLQAYHYFMANTGSQWQRISVTIILVLDTLHFAFAIHMLFNFLLVISGNPHNEPWVIWSLKAMGSVQVFFVVYVQGLYLYKMWMFSRDQLSLLSTRFRRSLKAYVVILTFLAVGVGVLFLYELQKIDNISNFSMEFTYVIYVGFGTACLVDLGIAVGMCLMLYKSSGGITRKSNMIVTTLIQYIVGTGLLTSLGALMCMVLYIAKPISLLYLGVEYSMTRGTSIDFSGRSFSILSCPVYAISILALQVFPFPIRILDSWLTASQIQLPEPSPR</sequence>
<accession>A0A4Y7SED4</accession>
<gene>
    <name evidence="3" type="ORF">FA13DRAFT_265632</name>
</gene>
<evidence type="ECO:0000256" key="1">
    <source>
        <dbReference type="SAM" id="Phobius"/>
    </source>
</evidence>
<protein>
    <recommendedName>
        <fullName evidence="2">DUF6534 domain-containing protein</fullName>
    </recommendedName>
</protein>
<feature type="transmembrane region" description="Helical" evidence="1">
    <location>
        <begin position="202"/>
        <end position="231"/>
    </location>
</feature>
<dbReference type="OrthoDB" id="3270417at2759"/>
<evidence type="ECO:0000313" key="3">
    <source>
        <dbReference type="EMBL" id="TEB20173.1"/>
    </source>
</evidence>
<feature type="transmembrane region" description="Helical" evidence="1">
    <location>
        <begin position="14"/>
        <end position="35"/>
    </location>
</feature>
<feature type="domain" description="DUF6534" evidence="2">
    <location>
        <begin position="175"/>
        <end position="248"/>
    </location>
</feature>
<keyword evidence="1" id="KW-0812">Transmembrane</keyword>
<comment type="caution">
    <text evidence="3">The sequence shown here is derived from an EMBL/GenBank/DDBJ whole genome shotgun (WGS) entry which is preliminary data.</text>
</comment>
<feature type="transmembrane region" description="Helical" evidence="1">
    <location>
        <begin position="258"/>
        <end position="276"/>
    </location>
</feature>
<dbReference type="InterPro" id="IPR045339">
    <property type="entry name" value="DUF6534"/>
</dbReference>
<dbReference type="AlphaFoldDB" id="A0A4Y7SED4"/>
<dbReference type="PANTHER" id="PTHR40465:SF1">
    <property type="entry name" value="DUF6534 DOMAIN-CONTAINING PROTEIN"/>
    <property type="match status" value="1"/>
</dbReference>
<name>A0A4Y7SED4_COPMI</name>
<organism evidence="3 4">
    <name type="scientific">Coprinellus micaceus</name>
    <name type="common">Glistening ink-cap mushroom</name>
    <name type="synonym">Coprinus micaceus</name>
    <dbReference type="NCBI Taxonomy" id="71717"/>
    <lineage>
        <taxon>Eukaryota</taxon>
        <taxon>Fungi</taxon>
        <taxon>Dikarya</taxon>
        <taxon>Basidiomycota</taxon>
        <taxon>Agaricomycotina</taxon>
        <taxon>Agaricomycetes</taxon>
        <taxon>Agaricomycetidae</taxon>
        <taxon>Agaricales</taxon>
        <taxon>Agaricineae</taxon>
        <taxon>Psathyrellaceae</taxon>
        <taxon>Coprinellus</taxon>
    </lineage>
</organism>
<dbReference type="EMBL" id="QPFP01000152">
    <property type="protein sequence ID" value="TEB20173.1"/>
    <property type="molecule type" value="Genomic_DNA"/>
</dbReference>
<feature type="transmembrane region" description="Helical" evidence="1">
    <location>
        <begin position="168"/>
        <end position="190"/>
    </location>
</feature>
<dbReference type="PANTHER" id="PTHR40465">
    <property type="entry name" value="CHROMOSOME 1, WHOLE GENOME SHOTGUN SEQUENCE"/>
    <property type="match status" value="1"/>
</dbReference>
<reference evidence="3 4" key="1">
    <citation type="journal article" date="2019" name="Nat. Ecol. Evol.">
        <title>Megaphylogeny resolves global patterns of mushroom evolution.</title>
        <authorList>
            <person name="Varga T."/>
            <person name="Krizsan K."/>
            <person name="Foldi C."/>
            <person name="Dima B."/>
            <person name="Sanchez-Garcia M."/>
            <person name="Sanchez-Ramirez S."/>
            <person name="Szollosi G.J."/>
            <person name="Szarkandi J.G."/>
            <person name="Papp V."/>
            <person name="Albert L."/>
            <person name="Andreopoulos W."/>
            <person name="Angelini C."/>
            <person name="Antonin V."/>
            <person name="Barry K.W."/>
            <person name="Bougher N.L."/>
            <person name="Buchanan P."/>
            <person name="Buyck B."/>
            <person name="Bense V."/>
            <person name="Catcheside P."/>
            <person name="Chovatia M."/>
            <person name="Cooper J."/>
            <person name="Damon W."/>
            <person name="Desjardin D."/>
            <person name="Finy P."/>
            <person name="Geml J."/>
            <person name="Haridas S."/>
            <person name="Hughes K."/>
            <person name="Justo A."/>
            <person name="Karasinski D."/>
            <person name="Kautmanova I."/>
            <person name="Kiss B."/>
            <person name="Kocsube S."/>
            <person name="Kotiranta H."/>
            <person name="LaButti K.M."/>
            <person name="Lechner B.E."/>
            <person name="Liimatainen K."/>
            <person name="Lipzen A."/>
            <person name="Lukacs Z."/>
            <person name="Mihaltcheva S."/>
            <person name="Morgado L.N."/>
            <person name="Niskanen T."/>
            <person name="Noordeloos M.E."/>
            <person name="Ohm R.A."/>
            <person name="Ortiz-Santana B."/>
            <person name="Ovrebo C."/>
            <person name="Racz N."/>
            <person name="Riley R."/>
            <person name="Savchenko A."/>
            <person name="Shiryaev A."/>
            <person name="Soop K."/>
            <person name="Spirin V."/>
            <person name="Szebenyi C."/>
            <person name="Tomsovsky M."/>
            <person name="Tulloss R.E."/>
            <person name="Uehling J."/>
            <person name="Grigoriev I.V."/>
            <person name="Vagvolgyi C."/>
            <person name="Papp T."/>
            <person name="Martin F.M."/>
            <person name="Miettinen O."/>
            <person name="Hibbett D.S."/>
            <person name="Nagy L.G."/>
        </authorList>
    </citation>
    <scope>NUCLEOTIDE SEQUENCE [LARGE SCALE GENOMIC DNA]</scope>
    <source>
        <strain evidence="3 4">FP101781</strain>
    </source>
</reference>
<keyword evidence="1" id="KW-1133">Transmembrane helix</keyword>
<evidence type="ECO:0000313" key="4">
    <source>
        <dbReference type="Proteomes" id="UP000298030"/>
    </source>
</evidence>
<feature type="transmembrane region" description="Helical" evidence="1">
    <location>
        <begin position="128"/>
        <end position="148"/>
    </location>
</feature>
<keyword evidence="1" id="KW-0472">Membrane</keyword>
<feature type="transmembrane region" description="Helical" evidence="1">
    <location>
        <begin position="82"/>
        <end position="107"/>
    </location>
</feature>
<proteinExistence type="predicted"/>
<keyword evidence="4" id="KW-1185">Reference proteome</keyword>
<feature type="transmembrane region" description="Helical" evidence="1">
    <location>
        <begin position="47"/>
        <end position="70"/>
    </location>
</feature>
<dbReference type="Proteomes" id="UP000298030">
    <property type="component" value="Unassembled WGS sequence"/>
</dbReference>
<dbReference type="Pfam" id="PF20152">
    <property type="entry name" value="DUF6534"/>
    <property type="match status" value="1"/>
</dbReference>